<evidence type="ECO:0000259" key="5">
    <source>
        <dbReference type="PROSITE" id="PS50949"/>
    </source>
</evidence>
<evidence type="ECO:0000313" key="6">
    <source>
        <dbReference type="EMBL" id="NYD38559.1"/>
    </source>
</evidence>
<dbReference type="PANTHER" id="PTHR46577">
    <property type="entry name" value="HTH-TYPE TRANSCRIPTIONAL REGULATORY PROTEIN GABR"/>
    <property type="match status" value="1"/>
</dbReference>
<protein>
    <submittedName>
        <fullName evidence="6">Putative kinase</fullName>
    </submittedName>
</protein>
<organism evidence="6 7">
    <name type="scientific">Actinomycetospora corticicola</name>
    <dbReference type="NCBI Taxonomy" id="663602"/>
    <lineage>
        <taxon>Bacteria</taxon>
        <taxon>Bacillati</taxon>
        <taxon>Actinomycetota</taxon>
        <taxon>Actinomycetes</taxon>
        <taxon>Pseudonocardiales</taxon>
        <taxon>Pseudonocardiaceae</taxon>
        <taxon>Actinomycetospora</taxon>
    </lineage>
</organism>
<evidence type="ECO:0000256" key="3">
    <source>
        <dbReference type="ARBA" id="ARBA00023125"/>
    </source>
</evidence>
<dbReference type="SUPFAM" id="SSF46785">
    <property type="entry name" value="Winged helix' DNA-binding domain"/>
    <property type="match status" value="1"/>
</dbReference>
<dbReference type="Gene3D" id="3.40.50.300">
    <property type="entry name" value="P-loop containing nucleotide triphosphate hydrolases"/>
    <property type="match status" value="1"/>
</dbReference>
<feature type="domain" description="HTH gntR-type" evidence="5">
    <location>
        <begin position="11"/>
        <end position="79"/>
    </location>
</feature>
<evidence type="ECO:0000256" key="1">
    <source>
        <dbReference type="ARBA" id="ARBA00022898"/>
    </source>
</evidence>
<keyword evidence="6" id="KW-0418">Kinase</keyword>
<keyword evidence="1" id="KW-0663">Pyridoxal phosphate</keyword>
<evidence type="ECO:0000256" key="4">
    <source>
        <dbReference type="ARBA" id="ARBA00023163"/>
    </source>
</evidence>
<dbReference type="Pfam" id="PF00392">
    <property type="entry name" value="GntR"/>
    <property type="match status" value="1"/>
</dbReference>
<evidence type="ECO:0000313" key="7">
    <source>
        <dbReference type="Proteomes" id="UP000535890"/>
    </source>
</evidence>
<dbReference type="PANTHER" id="PTHR46577:SF1">
    <property type="entry name" value="HTH-TYPE TRANSCRIPTIONAL REGULATORY PROTEIN GABR"/>
    <property type="match status" value="1"/>
</dbReference>
<keyword evidence="6" id="KW-0808">Transferase</keyword>
<accession>A0A7Y9J8L5</accession>
<dbReference type="AlphaFoldDB" id="A0A7Y9J8L5"/>
<sequence length="280" mass="31110">MSQAPERLTRGTSAESIARHLRTEIESGTYRHEQQLPSTRALAAEWETSVATVTRAMQMLTAEGLVISRDRSSRVVNYPGEERRARQETEAPTILVIGGYAGSGKSELGRIIARLTGWPLFDKDSATRPVVEMALVELGSAPSDRESDLYLSKVRPAEYEALRTLTAENVACGNSAIMTAPFIRELRDEAWTRHMAADAEALGATLRVIWIRADADTMQTYIRRRGAARDTHKLAHWDDYLQGVDQDFTPTLPYAVIDNSLSSPPLQEQARELLTAWGVL</sequence>
<keyword evidence="7" id="KW-1185">Reference proteome</keyword>
<dbReference type="CDD" id="cd07377">
    <property type="entry name" value="WHTH_GntR"/>
    <property type="match status" value="1"/>
</dbReference>
<dbReference type="InterPro" id="IPR051446">
    <property type="entry name" value="HTH_trans_reg/aminotransferase"/>
</dbReference>
<dbReference type="Pfam" id="PF13671">
    <property type="entry name" value="AAA_33"/>
    <property type="match status" value="1"/>
</dbReference>
<dbReference type="InterPro" id="IPR000524">
    <property type="entry name" value="Tscrpt_reg_HTH_GntR"/>
</dbReference>
<dbReference type="GO" id="GO:0016301">
    <property type="term" value="F:kinase activity"/>
    <property type="evidence" value="ECO:0007669"/>
    <property type="project" value="UniProtKB-KW"/>
</dbReference>
<dbReference type="EMBL" id="JACCBN010000001">
    <property type="protein sequence ID" value="NYD38559.1"/>
    <property type="molecule type" value="Genomic_DNA"/>
</dbReference>
<dbReference type="GO" id="GO:0003700">
    <property type="term" value="F:DNA-binding transcription factor activity"/>
    <property type="evidence" value="ECO:0007669"/>
    <property type="project" value="InterPro"/>
</dbReference>
<evidence type="ECO:0000256" key="2">
    <source>
        <dbReference type="ARBA" id="ARBA00023015"/>
    </source>
</evidence>
<dbReference type="SMART" id="SM00345">
    <property type="entry name" value="HTH_GNTR"/>
    <property type="match status" value="1"/>
</dbReference>
<dbReference type="RefSeq" id="WP_179795984.1">
    <property type="nucleotide sequence ID" value="NZ_BAABHP010000027.1"/>
</dbReference>
<dbReference type="Proteomes" id="UP000535890">
    <property type="component" value="Unassembled WGS sequence"/>
</dbReference>
<proteinExistence type="predicted"/>
<gene>
    <name evidence="6" type="ORF">BJ983_004661</name>
</gene>
<reference evidence="6 7" key="1">
    <citation type="submission" date="2020-07" db="EMBL/GenBank/DDBJ databases">
        <title>Sequencing the genomes of 1000 actinobacteria strains.</title>
        <authorList>
            <person name="Klenk H.-P."/>
        </authorList>
    </citation>
    <scope>NUCLEOTIDE SEQUENCE [LARGE SCALE GENOMIC DNA]</scope>
    <source>
        <strain evidence="6 7">DSM 45772</strain>
    </source>
</reference>
<dbReference type="SUPFAM" id="SSF52540">
    <property type="entry name" value="P-loop containing nucleoside triphosphate hydrolases"/>
    <property type="match status" value="1"/>
</dbReference>
<keyword evidence="3" id="KW-0238">DNA-binding</keyword>
<comment type="caution">
    <text evidence="6">The sequence shown here is derived from an EMBL/GenBank/DDBJ whole genome shotgun (WGS) entry which is preliminary data.</text>
</comment>
<dbReference type="Gene3D" id="1.10.10.10">
    <property type="entry name" value="Winged helix-like DNA-binding domain superfamily/Winged helix DNA-binding domain"/>
    <property type="match status" value="1"/>
</dbReference>
<dbReference type="InterPro" id="IPR027417">
    <property type="entry name" value="P-loop_NTPase"/>
</dbReference>
<dbReference type="GO" id="GO:0003677">
    <property type="term" value="F:DNA binding"/>
    <property type="evidence" value="ECO:0007669"/>
    <property type="project" value="UniProtKB-KW"/>
</dbReference>
<dbReference type="PROSITE" id="PS50949">
    <property type="entry name" value="HTH_GNTR"/>
    <property type="match status" value="1"/>
</dbReference>
<name>A0A7Y9J8L5_9PSEU</name>
<keyword evidence="2" id="KW-0805">Transcription regulation</keyword>
<keyword evidence="4" id="KW-0804">Transcription</keyword>
<dbReference type="InterPro" id="IPR036388">
    <property type="entry name" value="WH-like_DNA-bd_sf"/>
</dbReference>
<dbReference type="InterPro" id="IPR036390">
    <property type="entry name" value="WH_DNA-bd_sf"/>
</dbReference>